<dbReference type="SMART" id="SM00239">
    <property type="entry name" value="C2"/>
    <property type="match status" value="1"/>
</dbReference>
<dbReference type="KEGG" id="gtt:GUITHDRAFT_116695"/>
<evidence type="ECO:0000259" key="7">
    <source>
        <dbReference type="PROSITE" id="PS50222"/>
    </source>
</evidence>
<feature type="transmembrane region" description="Helical" evidence="5">
    <location>
        <begin position="1361"/>
        <end position="1378"/>
    </location>
</feature>
<dbReference type="Gene3D" id="2.60.40.150">
    <property type="entry name" value="C2 domain"/>
    <property type="match status" value="1"/>
</dbReference>
<dbReference type="Pfam" id="PF00168">
    <property type="entry name" value="C2"/>
    <property type="match status" value="1"/>
</dbReference>
<dbReference type="OrthoDB" id="10009301at2759"/>
<dbReference type="PANTHER" id="PTHR10877:SF183">
    <property type="entry name" value="AT14535P-RELATED"/>
    <property type="match status" value="1"/>
</dbReference>
<name>L1ILH9_GUITC</name>
<accession>L1ILH9</accession>
<dbReference type="PROSITE" id="PS50222">
    <property type="entry name" value="EF_HAND_2"/>
    <property type="match status" value="1"/>
</dbReference>
<dbReference type="CDD" id="cd00185">
    <property type="entry name" value="TNFRSF"/>
    <property type="match status" value="1"/>
</dbReference>
<feature type="transmembrane region" description="Helical" evidence="5">
    <location>
        <begin position="1497"/>
        <end position="1519"/>
    </location>
</feature>
<proteinExistence type="predicted"/>
<dbReference type="SUPFAM" id="SSF57184">
    <property type="entry name" value="Growth factor receptor domain"/>
    <property type="match status" value="1"/>
</dbReference>
<dbReference type="eggNOG" id="KOG1030">
    <property type="taxonomic scope" value="Eukaryota"/>
</dbReference>
<keyword evidence="3 5" id="KW-1133">Transmembrane helix</keyword>
<protein>
    <recommendedName>
        <fullName evidence="11">C2 domain-containing protein</fullName>
    </recommendedName>
</protein>
<organism evidence="8">
    <name type="scientific">Guillardia theta (strain CCMP2712)</name>
    <name type="common">Cryptophyte</name>
    <dbReference type="NCBI Taxonomy" id="905079"/>
    <lineage>
        <taxon>Eukaryota</taxon>
        <taxon>Cryptophyceae</taxon>
        <taxon>Pyrenomonadales</taxon>
        <taxon>Geminigeraceae</taxon>
        <taxon>Guillardia</taxon>
    </lineage>
</organism>
<sequence length="1947" mass="216917">MISFRDAGGRTWLQTELAESIDTRRLQGYASSPSSSSFNVYFRAEDDLGVFDIWSDSGTYVNLPQGVLYLPRGRGAGLKRLFLDSYPYQYSSFHGVYGSVAVQARRVCVACSEGTYSLAGDSSWSNATGCVCKLGYREDRLGGKLSCVACPAGARAGVGSEECRCWGGMVETRGAGGELVGCGCPAGTEAGKSFANWNKYAGVVYASPYMSYSYILIQDAGELEGLVNSSKPIPYMVLPQQSYWYWYYPSYMQDIAAISNYTMRGGTLVTMGDGVQDLLAQAFGIARPALSWTTSEARLNNASAAGSAFEGGPSSLSYWYAVRWPLSGLPPGARSMYDDGWYSSAVVMRVGRGQVVWLAYDDGLASTGAWQEVLRRAVEAGGPCVSCGAGTYRSESEQSCTACPGNSTSEIGSRSVEECECKAGYYGESRRNGGKGCQACPPGAYSPRGSRNASSCRCSAGTTWGQVVWLAYDDGLASTGAWQEALVDDYRDVENVLRDTEIEKLFGLESRSEPVMRRISLALKDLSDLGSGGYLNSGTGSTAFLSSNADFYSWYVFCNCAFSSILYCASTEYPGFGRFGCAKDCGDYNNVTTLTIKLEDMIDASQTELGFSLTRTSLDTDPARVTYSYNVYSYTMGEFIFENDIKNNSQISFEVPDGKLTLVLYQTTSAESVVDDQAVITLFGVTAGSFSSLVRQQNNMKYGNPREILKTAVFQTLSLKTLCQTPDDARQQFCTNFNPQDIGYTGLQQPITQIGYCAMLPKAGDPYIKENKDKIINAGTSSPPTPTVKILEEATMKPAGYDQQLVSYIATQIYSKTGVTYMREASRPNLVTNGSVLLFYLGTNRNVAQMYLRLTACFRYQDITLPSPNYDSYSNIFMPAPKITFSLPIGSDSCNGKNSTQEWRSVVQQFLNSSISYAQQIVSTNIVPAIEPKGSWKATAGVIVGSTVKSSALVNLLLDSRDIPDAQWVISVDTQITKRTRDQTCLSHFDCDVNLFCSKPPQPDMLGTCKLCSFCKVDKLDAIGDRCPVIKCPTSGGFPQCLDAPKLVVGAQCPSDYSFELWRYRSKSDGPPQVVPSFKPKNREITPYNRIIGAIVVSQSRMKSKECSSSNNEFIKDYLNALKGILNCPSQEFDPTPFGYDPSFMSFSPYYNPRIPPEKFYAPSERHVIYSQTGSSKLSFPIGFFPHKYDSNYFDKDNDGFISEEEAAKTISDFTAALKDAKVIIPSEADTFKLFFDERLTQKLAQTMIRFMQDGSFIDSKTAEVRVEFLTYNAPKNIFAIYEFTFQWLETGRIPWNDKVNSFSVDFFANSSLGALQIFLFTVIVIILVINCFFEAADLIGEIRQYNLTTYLSHPFNWVDWTHLLFMWGTVITCIIHYQDCRNFRMKTNYPILYYGPQYEYPRRAEISGVQIGTSFELPLVKSATAQARHFRTNNQVEAEFLQLVKQGKQISDSMSVYSFFAGVSIVLFVFRMLKGLDFQERMGLVTRTIARAAGDLWHFILLFGIVLFGYAVVGNMLFGHQYEGMKDLSTSILTLLIFLLSLDTTQFYAPMSHAASDGAFHIFLWSYLFIAFFILLNIFLAILVDAYAKVKEETEGTTGLIGELMQVLWHGARKVLMMKNFVSDQRLEEALAKDREKMRTRESRRRSIERDLAKEKLILLSGGISIDSYDVGLLVRKTLQSEGLARIEEGQDVEEGGEDSTMLSEEEILASVDLMNRYGTDPSQIADRRRQEKMELYEMQSIRRQIAMQLSQNRILNIQKEILERTNGMGNNQAAQEISSPTAKEWKTDKQAKEVGILQVRLLRATKLPRMDMITGCDPYCMLFVNSCIGLSTFASEVSRKNVNPEWDEVFEWTMTSQTKVLSMTLWDKDEVTSDDLIGSAQVNLSEIPFGEAHELSLPLHNQKLFAKLEESRLIVAIQKFHMSQTDQKRDEATMWNQAVASQGQA</sequence>
<feature type="transmembrane region" description="Helical" evidence="5">
    <location>
        <begin position="1531"/>
        <end position="1551"/>
    </location>
</feature>
<dbReference type="CDD" id="cd00030">
    <property type="entry name" value="C2"/>
    <property type="match status" value="1"/>
</dbReference>
<keyword evidence="10" id="KW-1185">Reference proteome</keyword>
<evidence type="ECO:0000256" key="1">
    <source>
        <dbReference type="ARBA" id="ARBA00004141"/>
    </source>
</evidence>
<dbReference type="InterPro" id="IPR035892">
    <property type="entry name" value="C2_domain_sf"/>
</dbReference>
<evidence type="ECO:0000313" key="9">
    <source>
        <dbReference type="EnsemblProtists" id="EKX37118"/>
    </source>
</evidence>
<feature type="transmembrane region" description="Helical" evidence="5">
    <location>
        <begin position="1563"/>
        <end position="1585"/>
    </location>
</feature>
<dbReference type="EnsemblProtists" id="EKX37118">
    <property type="protein sequence ID" value="EKX37118"/>
    <property type="gene ID" value="GUITHDRAFT_116695"/>
</dbReference>
<gene>
    <name evidence="8" type="ORF">GUITHDRAFT_116695</name>
</gene>
<keyword evidence="4 5" id="KW-0472">Membrane</keyword>
<dbReference type="InterPro" id="IPR000008">
    <property type="entry name" value="C2_dom"/>
</dbReference>
<feature type="transmembrane region" description="Helical" evidence="5">
    <location>
        <begin position="1318"/>
        <end position="1341"/>
    </location>
</feature>
<feature type="domain" description="EF-hand" evidence="7">
    <location>
        <begin position="1194"/>
        <end position="1217"/>
    </location>
</feature>
<dbReference type="SMART" id="SM01411">
    <property type="entry name" value="Ephrin_rec_like"/>
    <property type="match status" value="3"/>
</dbReference>
<dbReference type="SUPFAM" id="SSF49562">
    <property type="entry name" value="C2 domain (Calcium/lipid-binding domain, CaLB)"/>
    <property type="match status" value="1"/>
</dbReference>
<evidence type="ECO:0000256" key="4">
    <source>
        <dbReference type="ARBA" id="ARBA00023136"/>
    </source>
</evidence>
<evidence type="ECO:0000259" key="6">
    <source>
        <dbReference type="PROSITE" id="PS50004"/>
    </source>
</evidence>
<evidence type="ECO:0000313" key="10">
    <source>
        <dbReference type="Proteomes" id="UP000011087"/>
    </source>
</evidence>
<dbReference type="InterPro" id="IPR002048">
    <property type="entry name" value="EF_hand_dom"/>
</dbReference>
<dbReference type="GeneID" id="17293890"/>
<dbReference type="EMBL" id="JH993063">
    <property type="protein sequence ID" value="EKX37118.1"/>
    <property type="molecule type" value="Genomic_DNA"/>
</dbReference>
<dbReference type="InterPro" id="IPR013122">
    <property type="entry name" value="PKD1_2_channel"/>
</dbReference>
<evidence type="ECO:0000256" key="5">
    <source>
        <dbReference type="SAM" id="Phobius"/>
    </source>
</evidence>
<dbReference type="InterPro" id="IPR011641">
    <property type="entry name" value="Tyr-kin_ephrin_A/B_rcpt-like"/>
</dbReference>
<reference evidence="9" key="3">
    <citation type="submission" date="2016-03" db="UniProtKB">
        <authorList>
            <consortium name="EnsemblProtists"/>
        </authorList>
    </citation>
    <scope>IDENTIFICATION</scope>
</reference>
<evidence type="ECO:0000313" key="8">
    <source>
        <dbReference type="EMBL" id="EKX37118.1"/>
    </source>
</evidence>
<dbReference type="Gene3D" id="2.10.50.10">
    <property type="entry name" value="Tumor Necrosis Factor Receptor, subunit A, domain 2"/>
    <property type="match status" value="1"/>
</dbReference>
<dbReference type="Pfam" id="PF07699">
    <property type="entry name" value="Ephrin_rec_like"/>
    <property type="match status" value="1"/>
</dbReference>
<dbReference type="PANTHER" id="PTHR10877">
    <property type="entry name" value="POLYCYSTIN FAMILY MEMBER"/>
    <property type="match status" value="1"/>
</dbReference>
<evidence type="ECO:0008006" key="11">
    <source>
        <dbReference type="Google" id="ProtNLM"/>
    </source>
</evidence>
<reference evidence="10" key="2">
    <citation type="submission" date="2012-11" db="EMBL/GenBank/DDBJ databases">
        <authorList>
            <person name="Kuo A."/>
            <person name="Curtis B.A."/>
            <person name="Tanifuji G."/>
            <person name="Burki F."/>
            <person name="Gruber A."/>
            <person name="Irimia M."/>
            <person name="Maruyama S."/>
            <person name="Arias M.C."/>
            <person name="Ball S.G."/>
            <person name="Gile G.H."/>
            <person name="Hirakawa Y."/>
            <person name="Hopkins J.F."/>
            <person name="Rensing S.A."/>
            <person name="Schmutz J."/>
            <person name="Symeonidi A."/>
            <person name="Elias M."/>
            <person name="Eveleigh R.J."/>
            <person name="Herman E.K."/>
            <person name="Klute M.J."/>
            <person name="Nakayama T."/>
            <person name="Obornik M."/>
            <person name="Reyes-Prieto A."/>
            <person name="Armbrust E.V."/>
            <person name="Aves S.J."/>
            <person name="Beiko R.G."/>
            <person name="Coutinho P."/>
            <person name="Dacks J.B."/>
            <person name="Durnford D.G."/>
            <person name="Fast N.M."/>
            <person name="Green B.R."/>
            <person name="Grisdale C."/>
            <person name="Hempe F."/>
            <person name="Henrissat B."/>
            <person name="Hoppner M.P."/>
            <person name="Ishida K.-I."/>
            <person name="Kim E."/>
            <person name="Koreny L."/>
            <person name="Kroth P.G."/>
            <person name="Liu Y."/>
            <person name="Malik S.-B."/>
            <person name="Maier U.G."/>
            <person name="McRose D."/>
            <person name="Mock T."/>
            <person name="Neilson J.A."/>
            <person name="Onodera N.T."/>
            <person name="Poole A.M."/>
            <person name="Pritham E.J."/>
            <person name="Richards T.A."/>
            <person name="Rocap G."/>
            <person name="Roy S.W."/>
            <person name="Sarai C."/>
            <person name="Schaack S."/>
            <person name="Shirato S."/>
            <person name="Slamovits C.H."/>
            <person name="Spencer D.F."/>
            <person name="Suzuki S."/>
            <person name="Worden A.Z."/>
            <person name="Zauner S."/>
            <person name="Barry K."/>
            <person name="Bell C."/>
            <person name="Bharti A.K."/>
            <person name="Crow J.A."/>
            <person name="Grimwood J."/>
            <person name="Kramer R."/>
            <person name="Lindquist E."/>
            <person name="Lucas S."/>
            <person name="Salamov A."/>
            <person name="McFadden G.I."/>
            <person name="Lane C.E."/>
            <person name="Keeling P.J."/>
            <person name="Gray M.W."/>
            <person name="Grigoriev I.V."/>
            <person name="Archibald J.M."/>
        </authorList>
    </citation>
    <scope>NUCLEOTIDE SEQUENCE</scope>
    <source>
        <strain evidence="10">CCMP2712</strain>
    </source>
</reference>
<dbReference type="PaxDb" id="55529-EKX37118"/>
<dbReference type="eggNOG" id="KOG3599">
    <property type="taxonomic scope" value="Eukaryota"/>
</dbReference>
<feature type="domain" description="C2" evidence="6">
    <location>
        <begin position="1780"/>
        <end position="1899"/>
    </location>
</feature>
<comment type="subcellular location">
    <subcellularLocation>
        <location evidence="1">Membrane</location>
        <topology evidence="1">Multi-pass membrane protein</topology>
    </subcellularLocation>
</comment>
<dbReference type="Gene3D" id="1.10.287.70">
    <property type="match status" value="1"/>
</dbReference>
<feature type="transmembrane region" description="Helical" evidence="5">
    <location>
        <begin position="1457"/>
        <end position="1477"/>
    </location>
</feature>
<evidence type="ECO:0000256" key="2">
    <source>
        <dbReference type="ARBA" id="ARBA00022692"/>
    </source>
</evidence>
<dbReference type="GO" id="GO:0016020">
    <property type="term" value="C:membrane"/>
    <property type="evidence" value="ECO:0007669"/>
    <property type="project" value="UniProtKB-SubCell"/>
</dbReference>
<dbReference type="Pfam" id="PF08016">
    <property type="entry name" value="PKD_channel"/>
    <property type="match status" value="1"/>
</dbReference>
<reference evidence="8 10" key="1">
    <citation type="journal article" date="2012" name="Nature">
        <title>Algal genomes reveal evolutionary mosaicism and the fate of nucleomorphs.</title>
        <authorList>
            <consortium name="DOE Joint Genome Institute"/>
            <person name="Curtis B.A."/>
            <person name="Tanifuji G."/>
            <person name="Burki F."/>
            <person name="Gruber A."/>
            <person name="Irimia M."/>
            <person name="Maruyama S."/>
            <person name="Arias M.C."/>
            <person name="Ball S.G."/>
            <person name="Gile G.H."/>
            <person name="Hirakawa Y."/>
            <person name="Hopkins J.F."/>
            <person name="Kuo A."/>
            <person name="Rensing S.A."/>
            <person name="Schmutz J."/>
            <person name="Symeonidi A."/>
            <person name="Elias M."/>
            <person name="Eveleigh R.J."/>
            <person name="Herman E.K."/>
            <person name="Klute M.J."/>
            <person name="Nakayama T."/>
            <person name="Obornik M."/>
            <person name="Reyes-Prieto A."/>
            <person name="Armbrust E.V."/>
            <person name="Aves S.J."/>
            <person name="Beiko R.G."/>
            <person name="Coutinho P."/>
            <person name="Dacks J.B."/>
            <person name="Durnford D.G."/>
            <person name="Fast N.M."/>
            <person name="Green B.R."/>
            <person name="Grisdale C.J."/>
            <person name="Hempel F."/>
            <person name="Henrissat B."/>
            <person name="Hoppner M.P."/>
            <person name="Ishida K."/>
            <person name="Kim E."/>
            <person name="Koreny L."/>
            <person name="Kroth P.G."/>
            <person name="Liu Y."/>
            <person name="Malik S.B."/>
            <person name="Maier U.G."/>
            <person name="McRose D."/>
            <person name="Mock T."/>
            <person name="Neilson J.A."/>
            <person name="Onodera N.T."/>
            <person name="Poole A.M."/>
            <person name="Pritham E.J."/>
            <person name="Richards T.A."/>
            <person name="Rocap G."/>
            <person name="Roy S.W."/>
            <person name="Sarai C."/>
            <person name="Schaack S."/>
            <person name="Shirato S."/>
            <person name="Slamovits C.H."/>
            <person name="Spencer D.F."/>
            <person name="Suzuki S."/>
            <person name="Worden A.Z."/>
            <person name="Zauner S."/>
            <person name="Barry K."/>
            <person name="Bell C."/>
            <person name="Bharti A.K."/>
            <person name="Crow J.A."/>
            <person name="Grimwood J."/>
            <person name="Kramer R."/>
            <person name="Lindquist E."/>
            <person name="Lucas S."/>
            <person name="Salamov A."/>
            <person name="McFadden G.I."/>
            <person name="Lane C.E."/>
            <person name="Keeling P.J."/>
            <person name="Gray M.W."/>
            <person name="Grigoriev I.V."/>
            <person name="Archibald J.M."/>
        </authorList>
    </citation>
    <scope>NUCLEOTIDE SEQUENCE</scope>
    <source>
        <strain evidence="8 10">CCMP2712</strain>
    </source>
</reference>
<dbReference type="InterPro" id="IPR051223">
    <property type="entry name" value="Polycystin"/>
</dbReference>
<keyword evidence="2 5" id="KW-0812">Transmembrane</keyword>
<dbReference type="HOGENOM" id="CLU_234863_0_0_1"/>
<dbReference type="GO" id="GO:0005509">
    <property type="term" value="F:calcium ion binding"/>
    <property type="evidence" value="ECO:0007669"/>
    <property type="project" value="InterPro"/>
</dbReference>
<dbReference type="Proteomes" id="UP000011087">
    <property type="component" value="Unassembled WGS sequence"/>
</dbReference>
<dbReference type="RefSeq" id="XP_005824098.1">
    <property type="nucleotide sequence ID" value="XM_005824041.1"/>
</dbReference>
<dbReference type="InterPro" id="IPR009030">
    <property type="entry name" value="Growth_fac_rcpt_cys_sf"/>
</dbReference>
<dbReference type="PROSITE" id="PS50004">
    <property type="entry name" value="C2"/>
    <property type="match status" value="1"/>
</dbReference>
<evidence type="ECO:0000256" key="3">
    <source>
        <dbReference type="ARBA" id="ARBA00022989"/>
    </source>
</evidence>